<gene>
    <name evidence="1" type="ORF">BO66DRAFT_389947</name>
</gene>
<dbReference type="EMBL" id="KZ824943">
    <property type="protein sequence ID" value="RAH72657.1"/>
    <property type="molecule type" value="Genomic_DNA"/>
</dbReference>
<feature type="non-terminal residue" evidence="1">
    <location>
        <position position="106"/>
    </location>
</feature>
<protein>
    <submittedName>
        <fullName evidence="1">Uncharacterized protein</fullName>
    </submittedName>
</protein>
<sequence length="106" mass="12324">MKTAWTDDLDYTEQVIKLPVIVVYIYVLRLGGLRNVGIFLLLPERLITLELGGYLFFPAFPMENERISIDRYECSYIWQRYRGAEGELKYGPPTAVGWVERCEAVD</sequence>
<name>A0ACD1HH08_9EURO</name>
<dbReference type="Proteomes" id="UP000249661">
    <property type="component" value="Unassembled WGS sequence"/>
</dbReference>
<accession>A0ACD1HH08</accession>
<organism evidence="1 2">
    <name type="scientific">Aspergillus aculeatinus CBS 121060</name>
    <dbReference type="NCBI Taxonomy" id="1448322"/>
    <lineage>
        <taxon>Eukaryota</taxon>
        <taxon>Fungi</taxon>
        <taxon>Dikarya</taxon>
        <taxon>Ascomycota</taxon>
        <taxon>Pezizomycotina</taxon>
        <taxon>Eurotiomycetes</taxon>
        <taxon>Eurotiomycetidae</taxon>
        <taxon>Eurotiales</taxon>
        <taxon>Aspergillaceae</taxon>
        <taxon>Aspergillus</taxon>
        <taxon>Aspergillus subgen. Circumdati</taxon>
    </lineage>
</organism>
<reference evidence="1" key="1">
    <citation type="submission" date="2018-02" db="EMBL/GenBank/DDBJ databases">
        <title>The genomes of Aspergillus section Nigri reveals drivers in fungal speciation.</title>
        <authorList>
            <consortium name="DOE Joint Genome Institute"/>
            <person name="Vesth T.C."/>
            <person name="Nybo J."/>
            <person name="Theobald S."/>
            <person name="Brandl J."/>
            <person name="Frisvad J.C."/>
            <person name="Nielsen K.F."/>
            <person name="Lyhne E.K."/>
            <person name="Kogle M.E."/>
            <person name="Kuo A."/>
            <person name="Riley R."/>
            <person name="Clum A."/>
            <person name="Nolan M."/>
            <person name="Lipzen A."/>
            <person name="Salamov A."/>
            <person name="Henrissat B."/>
            <person name="Wiebenga A."/>
            <person name="De vries R.P."/>
            <person name="Grigoriev I.V."/>
            <person name="Mortensen U.H."/>
            <person name="Andersen M.R."/>
            <person name="Baker S.E."/>
        </authorList>
    </citation>
    <scope>NUCLEOTIDE SEQUENCE</scope>
    <source>
        <strain evidence="1">CBS 121060</strain>
    </source>
</reference>
<proteinExistence type="predicted"/>
<evidence type="ECO:0000313" key="1">
    <source>
        <dbReference type="EMBL" id="RAH72657.1"/>
    </source>
</evidence>
<keyword evidence="2" id="KW-1185">Reference proteome</keyword>
<evidence type="ECO:0000313" key="2">
    <source>
        <dbReference type="Proteomes" id="UP000249661"/>
    </source>
</evidence>